<gene>
    <name evidence="7" type="ORF">HMPREF9460_00639</name>
</gene>
<feature type="transmembrane region" description="Helical" evidence="6">
    <location>
        <begin position="95"/>
        <end position="117"/>
    </location>
</feature>
<accession>A0A096BCS7</accession>
<dbReference type="AlphaFoldDB" id="A0A096BCS7"/>
<dbReference type="Pfam" id="PF13520">
    <property type="entry name" value="AA_permease_2"/>
    <property type="match status" value="1"/>
</dbReference>
<feature type="transmembrane region" description="Helical" evidence="6">
    <location>
        <begin position="352"/>
        <end position="371"/>
    </location>
</feature>
<feature type="transmembrane region" description="Helical" evidence="6">
    <location>
        <begin position="194"/>
        <end position="217"/>
    </location>
</feature>
<dbReference type="GO" id="GO:0005886">
    <property type="term" value="C:plasma membrane"/>
    <property type="evidence" value="ECO:0007669"/>
    <property type="project" value="UniProtKB-SubCell"/>
</dbReference>
<feature type="transmembrane region" description="Helical" evidence="6">
    <location>
        <begin position="417"/>
        <end position="436"/>
    </location>
</feature>
<evidence type="ECO:0000313" key="7">
    <source>
        <dbReference type="EMBL" id="KGF56920.1"/>
    </source>
</evidence>
<protein>
    <recommendedName>
        <fullName evidence="9">Amino acid permease/ SLC12A domain-containing protein</fullName>
    </recommendedName>
</protein>
<comment type="subcellular location">
    <subcellularLocation>
        <location evidence="1">Cell membrane</location>
        <topology evidence="1">Multi-pass membrane protein</topology>
    </subcellularLocation>
</comment>
<evidence type="ECO:0000256" key="2">
    <source>
        <dbReference type="ARBA" id="ARBA00022475"/>
    </source>
</evidence>
<proteinExistence type="predicted"/>
<dbReference type="Proteomes" id="UP000029585">
    <property type="component" value="Unassembled WGS sequence"/>
</dbReference>
<dbReference type="InterPro" id="IPR050367">
    <property type="entry name" value="APC_superfamily"/>
</dbReference>
<feature type="transmembrane region" description="Helical" evidence="6">
    <location>
        <begin position="52"/>
        <end position="74"/>
    </location>
</feature>
<keyword evidence="8" id="KW-1185">Reference proteome</keyword>
<dbReference type="Gene3D" id="1.20.1740.10">
    <property type="entry name" value="Amino acid/polyamine transporter I"/>
    <property type="match status" value="1"/>
</dbReference>
<comment type="caution">
    <text evidence="7">The sequence shown here is derived from an EMBL/GenBank/DDBJ whole genome shotgun (WGS) entry which is preliminary data.</text>
</comment>
<dbReference type="RefSeq" id="WP_044938890.1">
    <property type="nucleotide sequence ID" value="NZ_KN174161.1"/>
</dbReference>
<name>A0A096BCS7_FLAPL</name>
<evidence type="ECO:0000256" key="3">
    <source>
        <dbReference type="ARBA" id="ARBA00022692"/>
    </source>
</evidence>
<organism evidence="7 8">
    <name type="scientific">Flavonifractor plautii 1_3_50AFAA</name>
    <dbReference type="NCBI Taxonomy" id="742738"/>
    <lineage>
        <taxon>Bacteria</taxon>
        <taxon>Bacillati</taxon>
        <taxon>Bacillota</taxon>
        <taxon>Clostridia</taxon>
        <taxon>Eubacteriales</taxon>
        <taxon>Oscillospiraceae</taxon>
        <taxon>Flavonifractor</taxon>
    </lineage>
</organism>
<reference evidence="7 8" key="1">
    <citation type="submission" date="2011-08" db="EMBL/GenBank/DDBJ databases">
        <title>The Genome Sequence of Clostridium orbiscindens 1_3_50AFAA.</title>
        <authorList>
            <consortium name="The Broad Institute Genome Sequencing Platform"/>
            <person name="Earl A."/>
            <person name="Ward D."/>
            <person name="Feldgarden M."/>
            <person name="Gevers D."/>
            <person name="Daigneault M."/>
            <person name="Strauss J."/>
            <person name="Allen-Vercoe E."/>
            <person name="Young S.K."/>
            <person name="Zeng Q."/>
            <person name="Gargeya S."/>
            <person name="Fitzgerald M."/>
            <person name="Haas B."/>
            <person name="Abouelleil A."/>
            <person name="Alvarado L."/>
            <person name="Arachchi H.M."/>
            <person name="Berlin A."/>
            <person name="Brown A."/>
            <person name="Chapman S.B."/>
            <person name="Chen Z."/>
            <person name="Dunbar C."/>
            <person name="Freedman E."/>
            <person name="Gearin G."/>
            <person name="Gellesch M."/>
            <person name="Goldberg J."/>
            <person name="Griggs A."/>
            <person name="Gujja S."/>
            <person name="Heiman D."/>
            <person name="Howarth C."/>
            <person name="Larson L."/>
            <person name="Lui A."/>
            <person name="MacDonald P.J.P."/>
            <person name="Montmayeur A."/>
            <person name="Murphy C."/>
            <person name="Neiman D."/>
            <person name="Pearson M."/>
            <person name="Priest M."/>
            <person name="Roberts A."/>
            <person name="Saif S."/>
            <person name="Shea T."/>
            <person name="Shenoy N."/>
            <person name="Sisk P."/>
            <person name="Stolte C."/>
            <person name="Sykes S."/>
            <person name="Wortman J."/>
            <person name="Nusbaum C."/>
            <person name="Birren B."/>
        </authorList>
    </citation>
    <scope>NUCLEOTIDE SEQUENCE [LARGE SCALE GENOMIC DNA]</scope>
    <source>
        <strain evidence="7 8">1_3_50AFAA</strain>
    </source>
</reference>
<feature type="transmembrane region" description="Helical" evidence="6">
    <location>
        <begin position="326"/>
        <end position="346"/>
    </location>
</feature>
<dbReference type="InterPro" id="IPR002293">
    <property type="entry name" value="AA/rel_permease1"/>
</dbReference>
<keyword evidence="5 6" id="KW-0472">Membrane</keyword>
<feature type="transmembrane region" description="Helical" evidence="6">
    <location>
        <begin position="23"/>
        <end position="46"/>
    </location>
</feature>
<keyword evidence="2" id="KW-1003">Cell membrane</keyword>
<dbReference type="PANTHER" id="PTHR42770">
    <property type="entry name" value="AMINO ACID TRANSPORTER-RELATED"/>
    <property type="match status" value="1"/>
</dbReference>
<dbReference type="PATRIC" id="fig|742738.3.peg.668"/>
<evidence type="ECO:0000313" key="8">
    <source>
        <dbReference type="Proteomes" id="UP000029585"/>
    </source>
</evidence>
<dbReference type="EMBL" id="ADLO01000024">
    <property type="protein sequence ID" value="KGF56920.1"/>
    <property type="molecule type" value="Genomic_DNA"/>
</dbReference>
<keyword evidence="4 6" id="KW-1133">Transmembrane helix</keyword>
<dbReference type="PANTHER" id="PTHR42770:SF7">
    <property type="entry name" value="MEMBRANE PROTEIN"/>
    <property type="match status" value="1"/>
</dbReference>
<dbReference type="GO" id="GO:0022857">
    <property type="term" value="F:transmembrane transporter activity"/>
    <property type="evidence" value="ECO:0007669"/>
    <property type="project" value="InterPro"/>
</dbReference>
<dbReference type="PIRSF" id="PIRSF006060">
    <property type="entry name" value="AA_transporter"/>
    <property type="match status" value="1"/>
</dbReference>
<feature type="transmembrane region" description="Helical" evidence="6">
    <location>
        <begin position="129"/>
        <end position="147"/>
    </location>
</feature>
<evidence type="ECO:0000256" key="1">
    <source>
        <dbReference type="ARBA" id="ARBA00004651"/>
    </source>
</evidence>
<keyword evidence="3 6" id="KW-0812">Transmembrane</keyword>
<feature type="transmembrane region" description="Helical" evidence="6">
    <location>
        <begin position="274"/>
        <end position="298"/>
    </location>
</feature>
<evidence type="ECO:0000256" key="6">
    <source>
        <dbReference type="SAM" id="Phobius"/>
    </source>
</evidence>
<sequence length="450" mass="48644">MENKEKKMLTTEDLNRTLGKRELYSIAFGHVIGSGVFSLIGIGIGYTGKSAWIGILLSAVFILLQALPFIVMAGTARFRGGYYSMMGTLWGPKFAGFYIVIFFASNVSLAMYAISFAQYLQGVLPQVPIVPVAVACLTVFFITNLLGIEGAAKLEIVMDIVLALAMTCFIVFGLPKVDYSTLFTVDFAPAGPMGIITCAVLLTWATAGGIDMVNLSAEAKNPTKDLPQVILVATIAIAIFYALIAMVAGGVLPVSETANQPLDLVARAIMPTPVFLFFVIGGALLALTTTLNATFAWITKPILQACNDGWLPHKIGYIHPKFKTPVIILVGFYIVGLIPILTGLQISMIADTAVVLSNILFAFICFGTVFIPQRMPELWEVSAFRCSKSKLYLKSILGGVSCVVMVLVLFFQMSMPQAVILVIITIVGILFAQLRYRSGAVKPVKSYEKL</sequence>
<feature type="transmembrane region" description="Helical" evidence="6">
    <location>
        <begin position="391"/>
        <end position="411"/>
    </location>
</feature>
<feature type="transmembrane region" description="Helical" evidence="6">
    <location>
        <begin position="229"/>
        <end position="254"/>
    </location>
</feature>
<dbReference type="HOGENOM" id="CLU_007946_21_0_9"/>
<evidence type="ECO:0008006" key="9">
    <source>
        <dbReference type="Google" id="ProtNLM"/>
    </source>
</evidence>
<feature type="transmembrane region" description="Helical" evidence="6">
    <location>
        <begin position="154"/>
        <end position="174"/>
    </location>
</feature>
<dbReference type="eggNOG" id="COG0531">
    <property type="taxonomic scope" value="Bacteria"/>
</dbReference>
<evidence type="ECO:0000256" key="5">
    <source>
        <dbReference type="ARBA" id="ARBA00023136"/>
    </source>
</evidence>
<evidence type="ECO:0000256" key="4">
    <source>
        <dbReference type="ARBA" id="ARBA00022989"/>
    </source>
</evidence>